<dbReference type="EMBL" id="JACRSS010000001">
    <property type="protein sequence ID" value="MBC8537875.1"/>
    <property type="molecule type" value="Genomic_DNA"/>
</dbReference>
<dbReference type="GO" id="GO:0043565">
    <property type="term" value="F:sequence-specific DNA binding"/>
    <property type="evidence" value="ECO:0007669"/>
    <property type="project" value="UniProtKB-UniRule"/>
</dbReference>
<evidence type="ECO:0000256" key="9">
    <source>
        <dbReference type="HAMAP-Rule" id="MF_01973"/>
    </source>
</evidence>
<keyword evidence="6 9" id="KW-0720">Serine protease</keyword>
<evidence type="ECO:0000256" key="3">
    <source>
        <dbReference type="ARBA" id="ARBA00022670"/>
    </source>
</evidence>
<dbReference type="PANTHER" id="PTHR10046">
    <property type="entry name" value="ATP DEPENDENT LON PROTEASE FAMILY MEMBER"/>
    <property type="match status" value="1"/>
</dbReference>
<dbReference type="Gene3D" id="2.30.130.40">
    <property type="entry name" value="LON domain-like"/>
    <property type="match status" value="1"/>
</dbReference>
<evidence type="ECO:0000313" key="17">
    <source>
        <dbReference type="Proteomes" id="UP000617951"/>
    </source>
</evidence>
<feature type="domain" description="Lon proteolytic" evidence="14">
    <location>
        <begin position="587"/>
        <end position="768"/>
    </location>
</feature>
<evidence type="ECO:0000256" key="1">
    <source>
        <dbReference type="ARBA" id="ARBA00004496"/>
    </source>
</evidence>
<organism evidence="16 17">
    <name type="scientific">Guopingia tenuis</name>
    <dbReference type="NCBI Taxonomy" id="2763656"/>
    <lineage>
        <taxon>Bacteria</taxon>
        <taxon>Bacillati</taxon>
        <taxon>Bacillota</taxon>
        <taxon>Clostridia</taxon>
        <taxon>Christensenellales</taxon>
        <taxon>Christensenellaceae</taxon>
        <taxon>Guopingia</taxon>
    </lineage>
</organism>
<comment type="induction">
    <text evidence="9">By heat shock.</text>
</comment>
<dbReference type="InterPro" id="IPR003111">
    <property type="entry name" value="Lon_prtase_N"/>
</dbReference>
<evidence type="ECO:0000256" key="10">
    <source>
        <dbReference type="PIRSR" id="PIRSR001174-1"/>
    </source>
</evidence>
<feature type="active site" evidence="9 10">
    <location>
        <position position="717"/>
    </location>
</feature>
<sequence length="770" mass="85158">MQGEIATLPMVPLRGLVVFPYTVINFEVARDASLEALKRAMETDQRIFLVAQKDLRIENPGLEDIYAVGCVAKVRHILKLGGGAIRVLVEGQYRARVLSCQLDGCFMATVSGCEQTIDRDEVAEAHMRALVEKYEEYGTSSGKVSPETVLALSDMASPEKLVDTVAMNLLKKTEDKQEILETLDVIERYQKVLRLTTQEIQISEIEREIAAQTKLQIDKLQKEHYLREQLRAIQNSLGDGEAEAEEIGAFKTAIEAMPVPEATQKKLLKEVSRLERMNSQSPDYNVLRTYLEWVTSLPFGKYTEDNLDLAHAREVLDRDHYGMEKVKERILEFLAVMQLKNNLKGSIICFAGPPGVGKTSIARSIAEAMGRKFVRMSLGGVRDEAEIRGHRRTYIGAIPGRIASNIKLAGTMNPVFLLDEIDKMGNDFRGDPASAMLEVLDPEINSTFEDHYLDMELDLSNVLFITTANDIGNIPRPLYDRMEIIELSSYTAQEKEQIAIRHLIPRQISQHGLTPEILKFQAGAVQAMISEYTCESGVRSLERLIAEVCRKAAKNYIDGKKKIVISRRNLHNYIGAGKYKDAVLPKEDPIGSAIGLAWTAAGGTTLPIEVAVMEGSGSVELTGQLGDVMKESARTGISLVRSMAKELGIPEDFHKTKDIHIHVPEGAVSKDGPSAGITMALAVVSALTGRRVRCDVAMTGEITLTGRVLAIGGLKEKALAALAAGIRTIIIPEDNRGDIEEISRDLAHKITFKPVREFREVLQIALRDAE</sequence>
<dbReference type="Gene3D" id="1.10.8.60">
    <property type="match status" value="1"/>
</dbReference>
<dbReference type="InterPro" id="IPR003593">
    <property type="entry name" value="AAA+_ATPase"/>
</dbReference>
<dbReference type="SMART" id="SM00464">
    <property type="entry name" value="LON"/>
    <property type="match status" value="1"/>
</dbReference>
<dbReference type="Pfam" id="PF22667">
    <property type="entry name" value="Lon_lid"/>
    <property type="match status" value="1"/>
</dbReference>
<evidence type="ECO:0000313" key="16">
    <source>
        <dbReference type="EMBL" id="MBC8537875.1"/>
    </source>
</evidence>
<accession>A0A926HWC9</accession>
<dbReference type="GO" id="GO:0004176">
    <property type="term" value="F:ATP-dependent peptidase activity"/>
    <property type="evidence" value="ECO:0007669"/>
    <property type="project" value="UniProtKB-UniRule"/>
</dbReference>
<dbReference type="SUPFAM" id="SSF52540">
    <property type="entry name" value="P-loop containing nucleoside triphosphate hydrolases"/>
    <property type="match status" value="1"/>
</dbReference>
<dbReference type="PROSITE" id="PS51787">
    <property type="entry name" value="LON_N"/>
    <property type="match status" value="1"/>
</dbReference>
<dbReference type="Pfam" id="PF02190">
    <property type="entry name" value="LON_substr_bdg"/>
    <property type="match status" value="1"/>
</dbReference>
<keyword evidence="8 9" id="KW-0346">Stress response</keyword>
<dbReference type="Gene3D" id="3.30.230.10">
    <property type="match status" value="1"/>
</dbReference>
<dbReference type="InterPro" id="IPR015947">
    <property type="entry name" value="PUA-like_sf"/>
</dbReference>
<dbReference type="GO" id="GO:0016887">
    <property type="term" value="F:ATP hydrolysis activity"/>
    <property type="evidence" value="ECO:0007669"/>
    <property type="project" value="UniProtKB-UniRule"/>
</dbReference>
<dbReference type="Pfam" id="PF00004">
    <property type="entry name" value="AAA"/>
    <property type="match status" value="1"/>
</dbReference>
<keyword evidence="5 9" id="KW-0378">Hydrolase</keyword>
<evidence type="ECO:0000256" key="4">
    <source>
        <dbReference type="ARBA" id="ARBA00022741"/>
    </source>
</evidence>
<dbReference type="RefSeq" id="WP_249279707.1">
    <property type="nucleotide sequence ID" value="NZ_JACRSS010000001.1"/>
</dbReference>
<dbReference type="PIRSF" id="PIRSF001174">
    <property type="entry name" value="Lon_proteas"/>
    <property type="match status" value="1"/>
</dbReference>
<dbReference type="InterPro" id="IPR027417">
    <property type="entry name" value="P-loop_NTPase"/>
</dbReference>
<dbReference type="GO" id="GO:0004252">
    <property type="term" value="F:serine-type endopeptidase activity"/>
    <property type="evidence" value="ECO:0007669"/>
    <property type="project" value="UniProtKB-UniRule"/>
</dbReference>
<comment type="caution">
    <text evidence="16">The sequence shown here is derived from an EMBL/GenBank/DDBJ whole genome shotgun (WGS) entry which is preliminary data.</text>
</comment>
<dbReference type="GO" id="GO:0005524">
    <property type="term" value="F:ATP binding"/>
    <property type="evidence" value="ECO:0007669"/>
    <property type="project" value="UniProtKB-UniRule"/>
</dbReference>
<keyword evidence="2 9" id="KW-0963">Cytoplasm</keyword>
<dbReference type="FunFam" id="3.40.50.300:FF:000382">
    <property type="entry name" value="Lon protease homolog 2, peroxisomal"/>
    <property type="match status" value="1"/>
</dbReference>
<evidence type="ECO:0000256" key="6">
    <source>
        <dbReference type="ARBA" id="ARBA00022825"/>
    </source>
</evidence>
<evidence type="ECO:0000259" key="14">
    <source>
        <dbReference type="PROSITE" id="PS51786"/>
    </source>
</evidence>
<feature type="domain" description="Lon N-terminal" evidence="15">
    <location>
        <begin position="8"/>
        <end position="200"/>
    </location>
</feature>
<keyword evidence="7 9" id="KW-0067">ATP-binding</keyword>
<evidence type="ECO:0000256" key="11">
    <source>
        <dbReference type="PIRSR" id="PIRSR001174-2"/>
    </source>
</evidence>
<comment type="subunit">
    <text evidence="9">Homohexamer. Organized in a ring with a central cavity.</text>
</comment>
<dbReference type="Gene3D" id="1.20.58.1480">
    <property type="match status" value="1"/>
</dbReference>
<comment type="similarity">
    <text evidence="9 12 13">Belongs to the peptidase S16 family.</text>
</comment>
<comment type="subcellular location">
    <subcellularLocation>
        <location evidence="1 9">Cytoplasm</location>
    </subcellularLocation>
</comment>
<dbReference type="PROSITE" id="PS01046">
    <property type="entry name" value="LON_SER"/>
    <property type="match status" value="1"/>
</dbReference>
<dbReference type="InterPro" id="IPR004815">
    <property type="entry name" value="Lon_bac/euk-typ"/>
</dbReference>
<dbReference type="InterPro" id="IPR014721">
    <property type="entry name" value="Ribsml_uS5_D2-typ_fold_subgr"/>
</dbReference>
<dbReference type="Gene3D" id="1.20.5.5270">
    <property type="match status" value="1"/>
</dbReference>
<reference evidence="16" key="1">
    <citation type="submission" date="2020-08" db="EMBL/GenBank/DDBJ databases">
        <title>Genome public.</title>
        <authorList>
            <person name="Liu C."/>
            <person name="Sun Q."/>
        </authorList>
    </citation>
    <scope>NUCLEOTIDE SEQUENCE</scope>
    <source>
        <strain evidence="16">NSJ-63</strain>
    </source>
</reference>
<dbReference type="GO" id="GO:0005737">
    <property type="term" value="C:cytoplasm"/>
    <property type="evidence" value="ECO:0007669"/>
    <property type="project" value="UniProtKB-SubCell"/>
</dbReference>
<evidence type="ECO:0000259" key="15">
    <source>
        <dbReference type="PROSITE" id="PS51787"/>
    </source>
</evidence>
<evidence type="ECO:0000256" key="8">
    <source>
        <dbReference type="ARBA" id="ARBA00023016"/>
    </source>
</evidence>
<keyword evidence="17" id="KW-1185">Reference proteome</keyword>
<evidence type="ECO:0000256" key="12">
    <source>
        <dbReference type="PROSITE-ProRule" id="PRU01122"/>
    </source>
</evidence>
<evidence type="ECO:0000256" key="5">
    <source>
        <dbReference type="ARBA" id="ARBA00022801"/>
    </source>
</evidence>
<dbReference type="Proteomes" id="UP000617951">
    <property type="component" value="Unassembled WGS sequence"/>
</dbReference>
<dbReference type="GO" id="GO:0006515">
    <property type="term" value="P:protein quality control for misfolded or incompletely synthesized proteins"/>
    <property type="evidence" value="ECO:0007669"/>
    <property type="project" value="UniProtKB-UniRule"/>
</dbReference>
<keyword evidence="3 9" id="KW-0645">Protease</keyword>
<dbReference type="InterPro" id="IPR027543">
    <property type="entry name" value="Lon_bac"/>
</dbReference>
<dbReference type="SUPFAM" id="SSF88697">
    <property type="entry name" value="PUA domain-like"/>
    <property type="match status" value="1"/>
</dbReference>
<comment type="function">
    <text evidence="9">ATP-dependent serine protease that mediates the selective degradation of mutant and abnormal proteins as well as certain short-lived regulatory proteins. Required for cellular homeostasis and for survival from DNA damage and developmental changes induced by stress. Degrades polypeptides processively to yield small peptide fragments that are 5 to 10 amino acids long. Binds to DNA in a double-stranded, site-specific manner.</text>
</comment>
<dbReference type="PROSITE" id="PS51786">
    <property type="entry name" value="LON_PROTEOLYTIC"/>
    <property type="match status" value="1"/>
</dbReference>
<protein>
    <recommendedName>
        <fullName evidence="9">Lon protease</fullName>
        <ecNumber evidence="9">3.4.21.53</ecNumber>
    </recommendedName>
    <alternativeName>
        <fullName evidence="9">ATP-dependent protease La</fullName>
    </alternativeName>
</protein>
<dbReference type="SUPFAM" id="SSF54211">
    <property type="entry name" value="Ribosomal protein S5 domain 2-like"/>
    <property type="match status" value="1"/>
</dbReference>
<dbReference type="EC" id="3.4.21.53" evidence="9"/>
<dbReference type="AlphaFoldDB" id="A0A926HWC9"/>
<evidence type="ECO:0000256" key="13">
    <source>
        <dbReference type="RuleBase" id="RU000591"/>
    </source>
</evidence>
<gene>
    <name evidence="9 16" type="primary">lon</name>
    <name evidence="16" type="ORF">H8693_02860</name>
</gene>
<dbReference type="SMART" id="SM00382">
    <property type="entry name" value="AAA"/>
    <property type="match status" value="1"/>
</dbReference>
<dbReference type="Pfam" id="PF05362">
    <property type="entry name" value="Lon_C"/>
    <property type="match status" value="1"/>
</dbReference>
<feature type="active site" evidence="9 10">
    <location>
        <position position="674"/>
    </location>
</feature>
<dbReference type="HAMAP" id="MF_01973">
    <property type="entry name" value="lon_bact"/>
    <property type="match status" value="1"/>
</dbReference>
<dbReference type="CDD" id="cd19500">
    <property type="entry name" value="RecA-like_Lon"/>
    <property type="match status" value="1"/>
</dbReference>
<dbReference type="InterPro" id="IPR008269">
    <property type="entry name" value="Lon_proteolytic"/>
</dbReference>
<name>A0A926HWC9_9FIRM</name>
<comment type="catalytic activity">
    <reaction evidence="9 12">
        <text>Hydrolysis of proteins in presence of ATP.</text>
        <dbReference type="EC" id="3.4.21.53"/>
    </reaction>
</comment>
<dbReference type="InterPro" id="IPR003959">
    <property type="entry name" value="ATPase_AAA_core"/>
</dbReference>
<evidence type="ECO:0000256" key="7">
    <source>
        <dbReference type="ARBA" id="ARBA00022840"/>
    </source>
</evidence>
<dbReference type="InterPro" id="IPR020568">
    <property type="entry name" value="Ribosomal_Su5_D2-typ_SF"/>
</dbReference>
<dbReference type="NCBIfam" id="TIGR00763">
    <property type="entry name" value="lon"/>
    <property type="match status" value="1"/>
</dbReference>
<dbReference type="InterPro" id="IPR054594">
    <property type="entry name" value="Lon_lid"/>
</dbReference>
<dbReference type="PRINTS" id="PR00830">
    <property type="entry name" value="ENDOLAPTASE"/>
</dbReference>
<dbReference type="InterPro" id="IPR027065">
    <property type="entry name" value="Lon_Prtase"/>
</dbReference>
<keyword evidence="4 9" id="KW-0547">Nucleotide-binding</keyword>
<dbReference type="InterPro" id="IPR046336">
    <property type="entry name" value="Lon_prtase_N_sf"/>
</dbReference>
<dbReference type="InterPro" id="IPR008268">
    <property type="entry name" value="Peptidase_S16_AS"/>
</dbReference>
<dbReference type="Gene3D" id="3.40.50.300">
    <property type="entry name" value="P-loop containing nucleotide triphosphate hydrolases"/>
    <property type="match status" value="1"/>
</dbReference>
<evidence type="ECO:0000256" key="2">
    <source>
        <dbReference type="ARBA" id="ARBA00022490"/>
    </source>
</evidence>
<proteinExistence type="evidence at transcript level"/>
<feature type="binding site" evidence="9 11">
    <location>
        <begin position="352"/>
        <end position="359"/>
    </location>
    <ligand>
        <name>ATP</name>
        <dbReference type="ChEBI" id="CHEBI:30616"/>
    </ligand>
</feature>
<dbReference type="GO" id="GO:0034605">
    <property type="term" value="P:cellular response to heat"/>
    <property type="evidence" value="ECO:0007669"/>
    <property type="project" value="UniProtKB-UniRule"/>
</dbReference>